<keyword evidence="1" id="KW-0472">Membrane</keyword>
<evidence type="ECO:0000313" key="3">
    <source>
        <dbReference type="Proteomes" id="UP000215914"/>
    </source>
</evidence>
<dbReference type="AlphaFoldDB" id="A0A251TX50"/>
<reference evidence="3" key="1">
    <citation type="journal article" date="2017" name="Nature">
        <title>The sunflower genome provides insights into oil metabolism, flowering and Asterid evolution.</title>
        <authorList>
            <person name="Badouin H."/>
            <person name="Gouzy J."/>
            <person name="Grassa C.J."/>
            <person name="Murat F."/>
            <person name="Staton S.E."/>
            <person name="Cottret L."/>
            <person name="Lelandais-Briere C."/>
            <person name="Owens G.L."/>
            <person name="Carrere S."/>
            <person name="Mayjonade B."/>
            <person name="Legrand L."/>
            <person name="Gill N."/>
            <person name="Kane N.C."/>
            <person name="Bowers J.E."/>
            <person name="Hubner S."/>
            <person name="Bellec A."/>
            <person name="Berard A."/>
            <person name="Berges H."/>
            <person name="Blanchet N."/>
            <person name="Boniface M.C."/>
            <person name="Brunel D."/>
            <person name="Catrice O."/>
            <person name="Chaidir N."/>
            <person name="Claudel C."/>
            <person name="Donnadieu C."/>
            <person name="Faraut T."/>
            <person name="Fievet G."/>
            <person name="Helmstetter N."/>
            <person name="King M."/>
            <person name="Knapp S.J."/>
            <person name="Lai Z."/>
            <person name="Le Paslier M.C."/>
            <person name="Lippi Y."/>
            <person name="Lorenzon L."/>
            <person name="Mandel J.R."/>
            <person name="Marage G."/>
            <person name="Marchand G."/>
            <person name="Marquand E."/>
            <person name="Bret-Mestries E."/>
            <person name="Morien E."/>
            <person name="Nambeesan S."/>
            <person name="Nguyen T."/>
            <person name="Pegot-Espagnet P."/>
            <person name="Pouilly N."/>
            <person name="Raftis F."/>
            <person name="Sallet E."/>
            <person name="Schiex T."/>
            <person name="Thomas J."/>
            <person name="Vandecasteele C."/>
            <person name="Vares D."/>
            <person name="Vear F."/>
            <person name="Vautrin S."/>
            <person name="Crespi M."/>
            <person name="Mangin B."/>
            <person name="Burke J.M."/>
            <person name="Salse J."/>
            <person name="Munos S."/>
            <person name="Vincourt P."/>
            <person name="Rieseberg L.H."/>
            <person name="Langlade N.B."/>
        </authorList>
    </citation>
    <scope>NUCLEOTIDE SEQUENCE [LARGE SCALE GENOMIC DNA]</scope>
    <source>
        <strain evidence="3">cv. SF193</strain>
    </source>
</reference>
<dbReference type="InParanoid" id="A0A251TX50"/>
<evidence type="ECO:0000256" key="1">
    <source>
        <dbReference type="SAM" id="Phobius"/>
    </source>
</evidence>
<accession>A0A251TX50</accession>
<dbReference type="EMBL" id="CM007898">
    <property type="protein sequence ID" value="OTG15323.1"/>
    <property type="molecule type" value="Genomic_DNA"/>
</dbReference>
<name>A0A251TX50_HELAN</name>
<sequence>MSSLLDSKALVNRWHNVWMATGPTGDKATTFLRAKVISHENQRGVLNQNHERRKHLTSHSPIIQFNLYIFVIIMLTVGIYNFSVEANNMVMLYDRFWWEEGESDQVFEAGQRCEDLVMPCSISNIGILIGSN</sequence>
<evidence type="ECO:0000313" key="2">
    <source>
        <dbReference type="EMBL" id="OTG15323.1"/>
    </source>
</evidence>
<gene>
    <name evidence="2" type="ORF">HannXRQ_Chr09g0259161</name>
</gene>
<keyword evidence="1" id="KW-1133">Transmembrane helix</keyword>
<keyword evidence="1" id="KW-0812">Transmembrane</keyword>
<organism evidence="2 3">
    <name type="scientific">Helianthus annuus</name>
    <name type="common">Common sunflower</name>
    <dbReference type="NCBI Taxonomy" id="4232"/>
    <lineage>
        <taxon>Eukaryota</taxon>
        <taxon>Viridiplantae</taxon>
        <taxon>Streptophyta</taxon>
        <taxon>Embryophyta</taxon>
        <taxon>Tracheophyta</taxon>
        <taxon>Spermatophyta</taxon>
        <taxon>Magnoliopsida</taxon>
        <taxon>eudicotyledons</taxon>
        <taxon>Gunneridae</taxon>
        <taxon>Pentapetalae</taxon>
        <taxon>asterids</taxon>
        <taxon>campanulids</taxon>
        <taxon>Asterales</taxon>
        <taxon>Asteraceae</taxon>
        <taxon>Asteroideae</taxon>
        <taxon>Heliantheae alliance</taxon>
        <taxon>Heliantheae</taxon>
        <taxon>Helianthus</taxon>
    </lineage>
</organism>
<feature type="transmembrane region" description="Helical" evidence="1">
    <location>
        <begin position="62"/>
        <end position="82"/>
    </location>
</feature>
<protein>
    <submittedName>
        <fullName evidence="2">Uncharacterized protein</fullName>
    </submittedName>
</protein>
<proteinExistence type="predicted"/>
<keyword evidence="3" id="KW-1185">Reference proteome</keyword>
<dbReference type="Proteomes" id="UP000215914">
    <property type="component" value="Chromosome 9"/>
</dbReference>